<dbReference type="Proteomes" id="UP001328107">
    <property type="component" value="Unassembled WGS sequence"/>
</dbReference>
<evidence type="ECO:0000313" key="1">
    <source>
        <dbReference type="EMBL" id="GMR56016.1"/>
    </source>
</evidence>
<dbReference type="EMBL" id="BTRK01000005">
    <property type="protein sequence ID" value="GMR56016.1"/>
    <property type="molecule type" value="Genomic_DNA"/>
</dbReference>
<feature type="non-terminal residue" evidence="1">
    <location>
        <position position="1"/>
    </location>
</feature>
<reference evidence="2" key="1">
    <citation type="submission" date="2022-10" db="EMBL/GenBank/DDBJ databases">
        <title>Genome assembly of Pristionchus species.</title>
        <authorList>
            <person name="Yoshida K."/>
            <person name="Sommer R.J."/>
        </authorList>
    </citation>
    <scope>NUCLEOTIDE SEQUENCE [LARGE SCALE GENOMIC DNA]</scope>
    <source>
        <strain evidence="2">RS5460</strain>
    </source>
</reference>
<accession>A0AAN5D3A4</accession>
<protein>
    <submittedName>
        <fullName evidence="1">Uncharacterized protein</fullName>
    </submittedName>
</protein>
<name>A0AAN5D3A4_9BILA</name>
<organism evidence="1 2">
    <name type="scientific">Pristionchus mayeri</name>
    <dbReference type="NCBI Taxonomy" id="1317129"/>
    <lineage>
        <taxon>Eukaryota</taxon>
        <taxon>Metazoa</taxon>
        <taxon>Ecdysozoa</taxon>
        <taxon>Nematoda</taxon>
        <taxon>Chromadorea</taxon>
        <taxon>Rhabditida</taxon>
        <taxon>Rhabditina</taxon>
        <taxon>Diplogasteromorpha</taxon>
        <taxon>Diplogasteroidea</taxon>
        <taxon>Neodiplogasteridae</taxon>
        <taxon>Pristionchus</taxon>
    </lineage>
</organism>
<proteinExistence type="predicted"/>
<feature type="non-terminal residue" evidence="1">
    <location>
        <position position="93"/>
    </location>
</feature>
<evidence type="ECO:0000313" key="2">
    <source>
        <dbReference type="Proteomes" id="UP001328107"/>
    </source>
</evidence>
<keyword evidence="2" id="KW-1185">Reference proteome</keyword>
<comment type="caution">
    <text evidence="1">The sequence shown here is derived from an EMBL/GenBank/DDBJ whole genome shotgun (WGS) entry which is preliminary data.</text>
</comment>
<sequence length="93" mass="11050">LYDELLEWSSNRTVPLQKYMWPRDQLRIYLMAFRHAADHHSFDDLIRALGDDICRFKPFRLPAFQIQHVPQFYSIDAFVNMGPSFTGQSVLRC</sequence>
<gene>
    <name evidence="1" type="ORF">PMAYCL1PPCAC_26211</name>
</gene>
<dbReference type="AlphaFoldDB" id="A0AAN5D3A4"/>